<keyword evidence="1" id="KW-1133">Transmembrane helix</keyword>
<feature type="transmembrane region" description="Helical" evidence="1">
    <location>
        <begin position="595"/>
        <end position="616"/>
    </location>
</feature>
<keyword evidence="3" id="KW-1185">Reference proteome</keyword>
<reference evidence="2" key="2">
    <citation type="submission" date="2023-06" db="EMBL/GenBank/DDBJ databases">
        <authorList>
            <consortium name="Lawrence Berkeley National Laboratory"/>
            <person name="Haridas S."/>
            <person name="Hensen N."/>
            <person name="Bonometti L."/>
            <person name="Westerberg I."/>
            <person name="Brannstrom I.O."/>
            <person name="Guillou S."/>
            <person name="Cros-Aarteil S."/>
            <person name="Calhoun S."/>
            <person name="Kuo A."/>
            <person name="Mondo S."/>
            <person name="Pangilinan J."/>
            <person name="Riley R."/>
            <person name="Labutti K."/>
            <person name="Andreopoulos B."/>
            <person name="Lipzen A."/>
            <person name="Chen C."/>
            <person name="Yanf M."/>
            <person name="Daum C."/>
            <person name="Ng V."/>
            <person name="Clum A."/>
            <person name="Steindorff A."/>
            <person name="Ohm R."/>
            <person name="Martin F."/>
            <person name="Silar P."/>
            <person name="Natvig D."/>
            <person name="Lalanne C."/>
            <person name="Gautier V."/>
            <person name="Ament-Velasquez S.L."/>
            <person name="Kruys A."/>
            <person name="Hutchinson M.I."/>
            <person name="Powell A.J."/>
            <person name="Barry K."/>
            <person name="Miller A.N."/>
            <person name="Grigoriev I.V."/>
            <person name="Debuchy R."/>
            <person name="Gladieux P."/>
            <person name="Thoren M.H."/>
            <person name="Johannesson H."/>
        </authorList>
    </citation>
    <scope>NUCLEOTIDE SEQUENCE</scope>
    <source>
        <strain evidence="2">CBS 560.94</strain>
    </source>
</reference>
<keyword evidence="1" id="KW-0472">Membrane</keyword>
<name>A0AAE0JCM6_9PEZI</name>
<dbReference type="Proteomes" id="UP001278500">
    <property type="component" value="Unassembled WGS sequence"/>
</dbReference>
<proteinExistence type="predicted"/>
<sequence length="708" mass="78711">MANYFELNHLPQGQVEYDERLQFVPVSETTSYKGASIGDVSQKGLDNSTTPVAYEEVAPEWPQGPQKIAPKGYIWWIGTIGDFILSLTPVAFFVIAALAIQLEGQPTEHNEHGESLVEATKLAPTIYPIVFAAVASRFYKILALWSATRSRGITIGALEQILGSQSFAGSLFRLFSVRSHISLGIMILLTWALSPLGGQSSSRLIFKTIQVSDSKALVYYSTTDSESSFSSASGLQVASTAANSLFTSSLMAAEEQRRSMTDLWTRPRIPRLRDLSNNDWQIVDQAAMTEMDYASLIGIKILGLGNFNSTTSYNLTAEATYNDLDCKQVQTGASVNETLAYIPEDRWTTPIYYVDKMNDTTGKLLPGYTDPRSPDNKRASFFVTSDFSTPERESGGHLHIMFGSHEGDLNYTLYNCTLRNVPLELDILCSSPLGCGAQRIRRSKSPQWDKGDAHSPFTLEIPVVYNFLSNFPFAAGFFDNGSPRYQSTIDNYLRGITQFPFKLNFLSPWPTNVTDEAFSRRLTLLFNTYYYASLDPFTATDSNYSKFPGNTDRIMSQPVYSGPYLSNNYEGATIVMVNNATEYTHREIYGLNRHWATILVLCTSILQILSLAGLFLRLTTPAPDIFDYGASLTRENPFVPVPKGGSAIGGPERARMLRKMRVKMADVRPDDQVGYVALVATTGVVDQGVNANGEVIPTRALSRWRRYW</sequence>
<protein>
    <submittedName>
        <fullName evidence="2">Uncharacterized protein</fullName>
    </submittedName>
</protein>
<dbReference type="GeneID" id="87861966"/>
<organism evidence="2 3">
    <name type="scientific">Neurospora tetraspora</name>
    <dbReference type="NCBI Taxonomy" id="94610"/>
    <lineage>
        <taxon>Eukaryota</taxon>
        <taxon>Fungi</taxon>
        <taxon>Dikarya</taxon>
        <taxon>Ascomycota</taxon>
        <taxon>Pezizomycotina</taxon>
        <taxon>Sordariomycetes</taxon>
        <taxon>Sordariomycetidae</taxon>
        <taxon>Sordariales</taxon>
        <taxon>Sordariaceae</taxon>
        <taxon>Neurospora</taxon>
    </lineage>
</organism>
<feature type="transmembrane region" description="Helical" evidence="1">
    <location>
        <begin position="73"/>
        <end position="100"/>
    </location>
</feature>
<dbReference type="AlphaFoldDB" id="A0AAE0JCM6"/>
<reference evidence="2" key="1">
    <citation type="journal article" date="2023" name="Mol. Phylogenet. Evol.">
        <title>Genome-scale phylogeny and comparative genomics of the fungal order Sordariales.</title>
        <authorList>
            <person name="Hensen N."/>
            <person name="Bonometti L."/>
            <person name="Westerberg I."/>
            <person name="Brannstrom I.O."/>
            <person name="Guillou S."/>
            <person name="Cros-Aarteil S."/>
            <person name="Calhoun S."/>
            <person name="Haridas S."/>
            <person name="Kuo A."/>
            <person name="Mondo S."/>
            <person name="Pangilinan J."/>
            <person name="Riley R."/>
            <person name="LaButti K."/>
            <person name="Andreopoulos B."/>
            <person name="Lipzen A."/>
            <person name="Chen C."/>
            <person name="Yan M."/>
            <person name="Daum C."/>
            <person name="Ng V."/>
            <person name="Clum A."/>
            <person name="Steindorff A."/>
            <person name="Ohm R.A."/>
            <person name="Martin F."/>
            <person name="Silar P."/>
            <person name="Natvig D.O."/>
            <person name="Lalanne C."/>
            <person name="Gautier V."/>
            <person name="Ament-Velasquez S.L."/>
            <person name="Kruys A."/>
            <person name="Hutchinson M.I."/>
            <person name="Powell A.J."/>
            <person name="Barry K."/>
            <person name="Miller A.N."/>
            <person name="Grigoriev I.V."/>
            <person name="Debuchy R."/>
            <person name="Gladieux P."/>
            <person name="Hiltunen Thoren M."/>
            <person name="Johannesson H."/>
        </authorList>
    </citation>
    <scope>NUCLEOTIDE SEQUENCE</scope>
    <source>
        <strain evidence="2">CBS 560.94</strain>
    </source>
</reference>
<evidence type="ECO:0000313" key="2">
    <source>
        <dbReference type="EMBL" id="KAK3342586.1"/>
    </source>
</evidence>
<evidence type="ECO:0000256" key="1">
    <source>
        <dbReference type="SAM" id="Phobius"/>
    </source>
</evidence>
<dbReference type="EMBL" id="JAUEPP010000005">
    <property type="protein sequence ID" value="KAK3342586.1"/>
    <property type="molecule type" value="Genomic_DNA"/>
</dbReference>
<keyword evidence="1" id="KW-0812">Transmembrane</keyword>
<evidence type="ECO:0000313" key="3">
    <source>
        <dbReference type="Proteomes" id="UP001278500"/>
    </source>
</evidence>
<dbReference type="RefSeq" id="XP_062680379.1">
    <property type="nucleotide sequence ID" value="XM_062824812.1"/>
</dbReference>
<accession>A0AAE0JCM6</accession>
<comment type="caution">
    <text evidence="2">The sequence shown here is derived from an EMBL/GenBank/DDBJ whole genome shotgun (WGS) entry which is preliminary data.</text>
</comment>
<gene>
    <name evidence="2" type="ORF">B0H65DRAFT_429262</name>
</gene>